<sequence length="126" mass="14685">MVAKASKPERKELYKCKSHYARGVVYSNGEAEVFCPSFAECIFSTDQDEVYLNRSFSETWLAKEWCESVVRCLGDAGKTYLAQMSDYSEDIEHMRHVRYAGQPRYSNTDLEQKYELENGYLDYETV</sequence>
<dbReference type="EMBL" id="CP036425">
    <property type="protein sequence ID" value="QDU34320.1"/>
    <property type="molecule type" value="Genomic_DNA"/>
</dbReference>
<keyword evidence="2" id="KW-1185">Reference proteome</keyword>
<proteinExistence type="predicted"/>
<dbReference type="AlphaFoldDB" id="A0A517YVS4"/>
<evidence type="ECO:0000313" key="1">
    <source>
        <dbReference type="EMBL" id="QDU34320.1"/>
    </source>
</evidence>
<organism evidence="1 2">
    <name type="scientific">Poriferisphaera corsica</name>
    <dbReference type="NCBI Taxonomy" id="2528020"/>
    <lineage>
        <taxon>Bacteria</taxon>
        <taxon>Pseudomonadati</taxon>
        <taxon>Planctomycetota</taxon>
        <taxon>Phycisphaerae</taxon>
        <taxon>Phycisphaerales</taxon>
        <taxon>Phycisphaeraceae</taxon>
        <taxon>Poriferisphaera</taxon>
    </lineage>
</organism>
<dbReference type="RefSeq" id="WP_145078051.1">
    <property type="nucleotide sequence ID" value="NZ_CP036425.1"/>
</dbReference>
<dbReference type="KEGG" id="pcor:KS4_23880"/>
<gene>
    <name evidence="1" type="ORF">KS4_23880</name>
</gene>
<evidence type="ECO:0000313" key="2">
    <source>
        <dbReference type="Proteomes" id="UP000317369"/>
    </source>
</evidence>
<dbReference type="Proteomes" id="UP000317369">
    <property type="component" value="Chromosome"/>
</dbReference>
<name>A0A517YVS4_9BACT</name>
<protein>
    <submittedName>
        <fullName evidence="1">Uncharacterized protein</fullName>
    </submittedName>
</protein>
<accession>A0A517YVS4</accession>
<reference evidence="1 2" key="1">
    <citation type="submission" date="2019-02" db="EMBL/GenBank/DDBJ databases">
        <title>Deep-cultivation of Planctomycetes and their phenomic and genomic characterization uncovers novel biology.</title>
        <authorList>
            <person name="Wiegand S."/>
            <person name="Jogler M."/>
            <person name="Boedeker C."/>
            <person name="Pinto D."/>
            <person name="Vollmers J."/>
            <person name="Rivas-Marin E."/>
            <person name="Kohn T."/>
            <person name="Peeters S.H."/>
            <person name="Heuer A."/>
            <person name="Rast P."/>
            <person name="Oberbeckmann S."/>
            <person name="Bunk B."/>
            <person name="Jeske O."/>
            <person name="Meyerdierks A."/>
            <person name="Storesund J.E."/>
            <person name="Kallscheuer N."/>
            <person name="Luecker S."/>
            <person name="Lage O.M."/>
            <person name="Pohl T."/>
            <person name="Merkel B.J."/>
            <person name="Hornburger P."/>
            <person name="Mueller R.-W."/>
            <person name="Bruemmer F."/>
            <person name="Labrenz M."/>
            <person name="Spormann A.M."/>
            <person name="Op den Camp H."/>
            <person name="Overmann J."/>
            <person name="Amann R."/>
            <person name="Jetten M.S.M."/>
            <person name="Mascher T."/>
            <person name="Medema M.H."/>
            <person name="Devos D.P."/>
            <person name="Kaster A.-K."/>
            <person name="Ovreas L."/>
            <person name="Rohde M."/>
            <person name="Galperin M.Y."/>
            <person name="Jogler C."/>
        </authorList>
    </citation>
    <scope>NUCLEOTIDE SEQUENCE [LARGE SCALE GENOMIC DNA]</scope>
    <source>
        <strain evidence="1 2">KS4</strain>
    </source>
</reference>